<organism evidence="1 2">
    <name type="scientific">Salinivirga cyanobacteriivorans</name>
    <dbReference type="NCBI Taxonomy" id="1307839"/>
    <lineage>
        <taxon>Bacteria</taxon>
        <taxon>Pseudomonadati</taxon>
        <taxon>Bacteroidota</taxon>
        <taxon>Bacteroidia</taxon>
        <taxon>Bacteroidales</taxon>
        <taxon>Salinivirgaceae</taxon>
        <taxon>Salinivirga</taxon>
    </lineage>
</organism>
<sequence length="174" mass="19503">MTSMLKVLKYFGLAIISLFFTACTVSYSFTGASIPIEAKTFTVRKIDNVAPTINPTLANDMQLALIDRMLTQTRLNSVDFNGDLIYDITITDYDVKPISISGGEQSVASENRLTIRVKVKFDNRYDPESSFERTFSQYADYASDSNFSDVESGLVQTIIEQLTEDIFNASVVNW</sequence>
<dbReference type="Proteomes" id="UP000064893">
    <property type="component" value="Chromosome"/>
</dbReference>
<dbReference type="RefSeq" id="WP_057953114.1">
    <property type="nucleotide sequence ID" value="NZ_CP013118.1"/>
</dbReference>
<dbReference type="STRING" id="1307839.L21SP5_02037"/>
<protein>
    <recommendedName>
        <fullName evidence="3">Lipopolysaccharide-assembly</fullName>
    </recommendedName>
</protein>
<evidence type="ECO:0000313" key="2">
    <source>
        <dbReference type="Proteomes" id="UP000064893"/>
    </source>
</evidence>
<dbReference type="OrthoDB" id="9790776at2"/>
<accession>A0A0S2I0Y6</accession>
<evidence type="ECO:0008006" key="3">
    <source>
        <dbReference type="Google" id="ProtNLM"/>
    </source>
</evidence>
<dbReference type="PROSITE" id="PS51257">
    <property type="entry name" value="PROKAR_LIPOPROTEIN"/>
    <property type="match status" value="1"/>
</dbReference>
<gene>
    <name evidence="1" type="ORF">L21SP5_02037</name>
</gene>
<dbReference type="GO" id="GO:0019867">
    <property type="term" value="C:outer membrane"/>
    <property type="evidence" value="ECO:0007669"/>
    <property type="project" value="InterPro"/>
</dbReference>
<dbReference type="AlphaFoldDB" id="A0A0S2I0Y6"/>
<dbReference type="Pfam" id="PF04390">
    <property type="entry name" value="LptE"/>
    <property type="match status" value="1"/>
</dbReference>
<dbReference type="InterPro" id="IPR007485">
    <property type="entry name" value="LPS_assembly_LptE"/>
</dbReference>
<reference evidence="1 2" key="1">
    <citation type="submission" date="2015-11" db="EMBL/GenBank/DDBJ databases">
        <title>Description and complete genome sequence of a novel strain predominating in hypersaline microbial mats and representing a new family of the Bacteriodetes phylum.</title>
        <authorList>
            <person name="Spring S."/>
            <person name="Bunk B."/>
            <person name="Sproer C."/>
            <person name="Klenk H.-P."/>
        </authorList>
    </citation>
    <scope>NUCLEOTIDE SEQUENCE [LARGE SCALE GENOMIC DNA]</scope>
    <source>
        <strain evidence="1 2">L21-Spi-D4</strain>
    </source>
</reference>
<keyword evidence="2" id="KW-1185">Reference proteome</keyword>
<dbReference type="GO" id="GO:0043165">
    <property type="term" value="P:Gram-negative-bacterium-type cell outer membrane assembly"/>
    <property type="evidence" value="ECO:0007669"/>
    <property type="project" value="InterPro"/>
</dbReference>
<proteinExistence type="predicted"/>
<dbReference type="KEGG" id="blq:L21SP5_02037"/>
<dbReference type="EMBL" id="CP013118">
    <property type="protein sequence ID" value="ALO15676.1"/>
    <property type="molecule type" value="Genomic_DNA"/>
</dbReference>
<name>A0A0S2I0Y6_9BACT</name>
<evidence type="ECO:0000313" key="1">
    <source>
        <dbReference type="EMBL" id="ALO15676.1"/>
    </source>
</evidence>